<dbReference type="EMBL" id="UAUU01000011">
    <property type="protein sequence ID" value="SPZ95125.1"/>
    <property type="molecule type" value="Genomic_DNA"/>
</dbReference>
<name>A0A2X2K4U7_SPHMU</name>
<organism evidence="2 3">
    <name type="scientific">Sphingobacterium multivorum</name>
    <dbReference type="NCBI Taxonomy" id="28454"/>
    <lineage>
        <taxon>Bacteria</taxon>
        <taxon>Pseudomonadati</taxon>
        <taxon>Bacteroidota</taxon>
        <taxon>Sphingobacteriia</taxon>
        <taxon>Sphingobacteriales</taxon>
        <taxon>Sphingobacteriaceae</taxon>
        <taxon>Sphingobacterium</taxon>
    </lineage>
</organism>
<feature type="compositionally biased region" description="Polar residues" evidence="1">
    <location>
        <begin position="40"/>
        <end position="54"/>
    </location>
</feature>
<dbReference type="AlphaFoldDB" id="A0A2X2K4U7"/>
<evidence type="ECO:0000256" key="1">
    <source>
        <dbReference type="SAM" id="MobiDB-lite"/>
    </source>
</evidence>
<gene>
    <name evidence="2" type="ORF">NCTC11343_05785</name>
</gene>
<feature type="region of interest" description="Disordered" evidence="1">
    <location>
        <begin position="1"/>
        <end position="54"/>
    </location>
</feature>
<evidence type="ECO:0000313" key="3">
    <source>
        <dbReference type="Proteomes" id="UP000251241"/>
    </source>
</evidence>
<protein>
    <submittedName>
        <fullName evidence="2">Uncharacterized protein</fullName>
    </submittedName>
</protein>
<dbReference type="RefSeq" id="WP_060868920.1">
    <property type="nucleotide sequence ID" value="NZ_UAUU01000011.1"/>
</dbReference>
<accession>A0A2X2K4U7</accession>
<proteinExistence type="predicted"/>
<reference evidence="2 3" key="1">
    <citation type="submission" date="2018-06" db="EMBL/GenBank/DDBJ databases">
        <authorList>
            <consortium name="Pathogen Informatics"/>
            <person name="Doyle S."/>
        </authorList>
    </citation>
    <scope>NUCLEOTIDE SEQUENCE [LARGE SCALE GENOMIC DNA]</scope>
    <source>
        <strain evidence="2 3">NCTC11343</strain>
    </source>
</reference>
<evidence type="ECO:0000313" key="2">
    <source>
        <dbReference type="EMBL" id="SPZ95125.1"/>
    </source>
</evidence>
<dbReference type="Proteomes" id="UP000251241">
    <property type="component" value="Unassembled WGS sequence"/>
</dbReference>
<sequence>MKNSKPMNNAKEISKNRKTTHSSKPVTTSPPVGRVRKMDATSQRCGRTKKGQTAVSTTHDVANAFLAMQFYPRLQEPDIGENEDSSKFEREFFKSLSNISKKLNITKLDCRGMPYPYNISESLVHLQTQLKLSMYDWKEVRLVNDGKSTFFAKEDRYDTGCTLYYIPIIPLYTILHNRKTAKVSKLLVSVYAYIYQVLGVPYYRNEDCYLNSMYEMLENSYLEDEDADLDDEEGLTEFNDAVILGDYIKELITDPKNLTSFKKLLHGFKPKNDFEKDVLLIATSFYELFSSYPNVRIDRKFFPIRYREIADESDRPVTLDNYVSFCSSIKGRLFDILCQFVNCELQEYSEIDEPTRFIPFDRRKIENNDFDFETKVFDTIDNLIRLWQEHNY</sequence>